<evidence type="ECO:0000313" key="7">
    <source>
        <dbReference type="EMBL" id="MBC3911311.1"/>
    </source>
</evidence>
<dbReference type="PANTHER" id="PTHR43531:SF14">
    <property type="entry name" value="METHYL-ACCEPTING CHEMOTAXIS PROTEIN I-RELATED"/>
    <property type="match status" value="1"/>
</dbReference>
<dbReference type="SMART" id="SM00304">
    <property type="entry name" value="HAMP"/>
    <property type="match status" value="1"/>
</dbReference>
<keyword evidence="3" id="KW-0807">Transducer</keyword>
<accession>A0ABR6ZIW0</accession>
<sequence>MFAKTLPELADGISDISGRGASYIDTGLLEPNEDLLISSDVMLAKRDIGRIPALLEAMYRANPGFKAKMDTQQTVITSNLEFLERTKNEVLSALNQTSGTEFLKAGMASADGWYVYASVAGTLLDATLEDRLQKDVLHRNMLIAVISIILMIAAYLLMGFYVSFSGEVRELSEAVQRVAAGDLSTQISSHGKDEIAQLLNAFEGMSSGLARLVADIRSGTETIATASKEIAHGNADLSSRTEQQASSLEETSASMEELTDAVKQNAAGAEHANANALSASAIAQDGGVAVGRVIETMGAIQQSSKKISDIIGVIDGIAFQTNILALNAAVEAARAGEQGRGFAVVASEVRNLAQRSAGAAKEIKALITASVEQVSVGSQQVQLAGATMGQIVNSIQSVTDTMQEITTASAEQRSGIEHVNEALGQMDDITQQNAALVEQAAAAAQSMHDQAVKLSQAVAVFKISEVETTHLKNGGSRRIMQTKNLSTQVRQIAKSTLRAVNAN</sequence>
<dbReference type="Gene3D" id="1.10.287.950">
    <property type="entry name" value="Methyl-accepting chemotaxis protein"/>
    <property type="match status" value="1"/>
</dbReference>
<evidence type="ECO:0000256" key="4">
    <source>
        <dbReference type="SAM" id="Phobius"/>
    </source>
</evidence>
<evidence type="ECO:0000256" key="1">
    <source>
        <dbReference type="ARBA" id="ARBA00022481"/>
    </source>
</evidence>
<gene>
    <name evidence="7" type="ORF">H8L47_27495</name>
</gene>
<keyword evidence="8" id="KW-1185">Reference proteome</keyword>
<name>A0ABR6ZIW0_9BURK</name>
<dbReference type="Pfam" id="PF00015">
    <property type="entry name" value="MCPsignal"/>
    <property type="match status" value="1"/>
</dbReference>
<dbReference type="InterPro" id="IPR051310">
    <property type="entry name" value="MCP_chemotaxis"/>
</dbReference>
<dbReference type="SMART" id="SM00283">
    <property type="entry name" value="MA"/>
    <property type="match status" value="1"/>
</dbReference>
<dbReference type="InterPro" id="IPR003660">
    <property type="entry name" value="HAMP_dom"/>
</dbReference>
<dbReference type="CDD" id="cd06225">
    <property type="entry name" value="HAMP"/>
    <property type="match status" value="1"/>
</dbReference>
<keyword evidence="4" id="KW-1133">Transmembrane helix</keyword>
<evidence type="ECO:0000259" key="5">
    <source>
        <dbReference type="PROSITE" id="PS50111"/>
    </source>
</evidence>
<evidence type="ECO:0000256" key="3">
    <source>
        <dbReference type="PROSITE-ProRule" id="PRU00284"/>
    </source>
</evidence>
<dbReference type="InterPro" id="IPR004089">
    <property type="entry name" value="MCPsignal_dom"/>
</dbReference>
<dbReference type="EMBL" id="JACOFX010000029">
    <property type="protein sequence ID" value="MBC3911311.1"/>
    <property type="molecule type" value="Genomic_DNA"/>
</dbReference>
<dbReference type="PANTHER" id="PTHR43531">
    <property type="entry name" value="PROTEIN ICFG"/>
    <property type="match status" value="1"/>
</dbReference>
<keyword evidence="4" id="KW-0812">Transmembrane</keyword>
<feature type="domain" description="Methyl-accepting transducer" evidence="5">
    <location>
        <begin position="219"/>
        <end position="448"/>
    </location>
</feature>
<dbReference type="PROSITE" id="PS50111">
    <property type="entry name" value="CHEMOTAXIS_TRANSDUC_2"/>
    <property type="match status" value="1"/>
</dbReference>
<evidence type="ECO:0000256" key="2">
    <source>
        <dbReference type="ARBA" id="ARBA00029447"/>
    </source>
</evidence>
<dbReference type="InterPro" id="IPR004090">
    <property type="entry name" value="Chemotax_Me-accpt_rcpt"/>
</dbReference>
<organism evidence="7 8">
    <name type="scientific">Undibacterium umbellatum</name>
    <dbReference type="NCBI Taxonomy" id="2762300"/>
    <lineage>
        <taxon>Bacteria</taxon>
        <taxon>Pseudomonadati</taxon>
        <taxon>Pseudomonadota</taxon>
        <taxon>Betaproteobacteria</taxon>
        <taxon>Burkholderiales</taxon>
        <taxon>Oxalobacteraceae</taxon>
        <taxon>Undibacterium</taxon>
    </lineage>
</organism>
<evidence type="ECO:0000259" key="6">
    <source>
        <dbReference type="PROSITE" id="PS50885"/>
    </source>
</evidence>
<reference evidence="7 8" key="1">
    <citation type="submission" date="2020-08" db="EMBL/GenBank/DDBJ databases">
        <title>Novel species isolated from subtropical streams in China.</title>
        <authorList>
            <person name="Lu H."/>
        </authorList>
    </citation>
    <scope>NUCLEOTIDE SEQUENCE [LARGE SCALE GENOMIC DNA]</scope>
    <source>
        <strain evidence="7 8">NL8W</strain>
    </source>
</reference>
<dbReference type="SUPFAM" id="SSF58104">
    <property type="entry name" value="Methyl-accepting chemotaxis protein (MCP) signaling domain"/>
    <property type="match status" value="1"/>
</dbReference>
<dbReference type="PROSITE" id="PS50885">
    <property type="entry name" value="HAMP"/>
    <property type="match status" value="1"/>
</dbReference>
<dbReference type="Pfam" id="PF00672">
    <property type="entry name" value="HAMP"/>
    <property type="match status" value="1"/>
</dbReference>
<dbReference type="CDD" id="cd11386">
    <property type="entry name" value="MCP_signal"/>
    <property type="match status" value="1"/>
</dbReference>
<proteinExistence type="inferred from homology"/>
<comment type="caution">
    <text evidence="7">The sequence shown here is derived from an EMBL/GenBank/DDBJ whole genome shotgun (WGS) entry which is preliminary data.</text>
</comment>
<evidence type="ECO:0000313" key="8">
    <source>
        <dbReference type="Proteomes" id="UP000646911"/>
    </source>
</evidence>
<dbReference type="Proteomes" id="UP000646911">
    <property type="component" value="Unassembled WGS sequence"/>
</dbReference>
<feature type="domain" description="HAMP" evidence="6">
    <location>
        <begin position="168"/>
        <end position="214"/>
    </location>
</feature>
<keyword evidence="4" id="KW-0472">Membrane</keyword>
<comment type="similarity">
    <text evidence="2">Belongs to the methyl-accepting chemotaxis (MCP) protein family.</text>
</comment>
<feature type="transmembrane region" description="Helical" evidence="4">
    <location>
        <begin position="141"/>
        <end position="162"/>
    </location>
</feature>
<dbReference type="PRINTS" id="PR00260">
    <property type="entry name" value="CHEMTRNSDUCR"/>
</dbReference>
<keyword evidence="1" id="KW-0488">Methylation</keyword>
<protein>
    <submittedName>
        <fullName evidence="7">HAMP domain-containing protein</fullName>
    </submittedName>
</protein>